<feature type="compositionally biased region" description="Basic and acidic residues" evidence="1">
    <location>
        <begin position="1"/>
        <end position="23"/>
    </location>
</feature>
<accession>X1N072</accession>
<dbReference type="EMBL" id="BARV01018790">
    <property type="protein sequence ID" value="GAI23666.1"/>
    <property type="molecule type" value="Genomic_DNA"/>
</dbReference>
<feature type="non-terminal residue" evidence="2">
    <location>
        <position position="1"/>
    </location>
</feature>
<gene>
    <name evidence="2" type="ORF">S06H3_31704</name>
</gene>
<dbReference type="AlphaFoldDB" id="X1N072"/>
<protein>
    <submittedName>
        <fullName evidence="2">Uncharacterized protein</fullName>
    </submittedName>
</protein>
<feature type="region of interest" description="Disordered" evidence="1">
    <location>
        <begin position="1"/>
        <end position="35"/>
    </location>
</feature>
<proteinExistence type="predicted"/>
<reference evidence="2" key="1">
    <citation type="journal article" date="2014" name="Front. Microbiol.">
        <title>High frequency of phylogenetically diverse reductive dehalogenase-homologous genes in deep subseafloor sedimentary metagenomes.</title>
        <authorList>
            <person name="Kawai M."/>
            <person name="Futagami T."/>
            <person name="Toyoda A."/>
            <person name="Takaki Y."/>
            <person name="Nishi S."/>
            <person name="Hori S."/>
            <person name="Arai W."/>
            <person name="Tsubouchi T."/>
            <person name="Morono Y."/>
            <person name="Uchiyama I."/>
            <person name="Ito T."/>
            <person name="Fujiyama A."/>
            <person name="Inagaki F."/>
            <person name="Takami H."/>
        </authorList>
    </citation>
    <scope>NUCLEOTIDE SEQUENCE</scope>
    <source>
        <strain evidence="2">Expedition CK06-06</strain>
    </source>
</reference>
<evidence type="ECO:0000313" key="2">
    <source>
        <dbReference type="EMBL" id="GAI23666.1"/>
    </source>
</evidence>
<name>X1N072_9ZZZZ</name>
<sequence length="35" mass="3860">SSHHHPEEEATESHDRSIEHEVKGIAIKGGSQNLL</sequence>
<evidence type="ECO:0000256" key="1">
    <source>
        <dbReference type="SAM" id="MobiDB-lite"/>
    </source>
</evidence>
<organism evidence="2">
    <name type="scientific">marine sediment metagenome</name>
    <dbReference type="NCBI Taxonomy" id="412755"/>
    <lineage>
        <taxon>unclassified sequences</taxon>
        <taxon>metagenomes</taxon>
        <taxon>ecological metagenomes</taxon>
    </lineage>
</organism>
<comment type="caution">
    <text evidence="2">The sequence shown here is derived from an EMBL/GenBank/DDBJ whole genome shotgun (WGS) entry which is preliminary data.</text>
</comment>